<dbReference type="EMBL" id="CP047166">
    <property type="protein sequence ID" value="QRF64887.1"/>
    <property type="molecule type" value="Genomic_DNA"/>
</dbReference>
<dbReference type="InterPro" id="IPR050166">
    <property type="entry name" value="ABC_transporter_ATP-bind"/>
</dbReference>
<keyword evidence="7" id="KW-1185">Reference proteome</keyword>
<evidence type="ECO:0000313" key="6">
    <source>
        <dbReference type="EMBL" id="QRF64887.1"/>
    </source>
</evidence>
<gene>
    <name evidence="6" type="ORF">GQA70_00315</name>
</gene>
<dbReference type="Gene3D" id="3.40.50.300">
    <property type="entry name" value="P-loop containing nucleotide triphosphate hydrolases"/>
    <property type="match status" value="1"/>
</dbReference>
<evidence type="ECO:0000256" key="1">
    <source>
        <dbReference type="ARBA" id="ARBA00005417"/>
    </source>
</evidence>
<dbReference type="SMART" id="SM00382">
    <property type="entry name" value="AAA"/>
    <property type="match status" value="1"/>
</dbReference>
<sequence length="214" mass="22533">MAGPATVGAPRAPLEAGVIAVDVTSKRFGDTQVLGRVRFDVAPGETVALLGPSGIGKSTLLRIVAGIDGDYQGRVMRPDAMAIVFQEPTLLPWRSALDNLLLTQPGLDIPAAEAALERVGLAGKGDAFPGQLSLGQQRRLSLARAFSGRPAFLIMDEPFVSLDPEMAAQMIGLTEDLIAETRPATLFVTHARAEADRLADRVLVLSGQPATLEA</sequence>
<feature type="domain" description="ABC transporter" evidence="5">
    <location>
        <begin position="18"/>
        <end position="214"/>
    </location>
</feature>
<evidence type="ECO:0000259" key="5">
    <source>
        <dbReference type="PROSITE" id="PS50893"/>
    </source>
</evidence>
<organism evidence="6 7">
    <name type="scientific">Ponticoccus alexandrii</name>
    <dbReference type="NCBI Taxonomy" id="1943633"/>
    <lineage>
        <taxon>Bacteria</taxon>
        <taxon>Pseudomonadati</taxon>
        <taxon>Pseudomonadota</taxon>
        <taxon>Alphaproteobacteria</taxon>
        <taxon>Rhodobacterales</taxon>
        <taxon>Roseobacteraceae</taxon>
        <taxon>Ponticoccus</taxon>
    </lineage>
</organism>
<dbReference type="Pfam" id="PF00005">
    <property type="entry name" value="ABC_tran"/>
    <property type="match status" value="1"/>
</dbReference>
<evidence type="ECO:0000256" key="2">
    <source>
        <dbReference type="ARBA" id="ARBA00022448"/>
    </source>
</evidence>
<dbReference type="PANTHER" id="PTHR42788">
    <property type="entry name" value="TAURINE IMPORT ATP-BINDING PROTEIN-RELATED"/>
    <property type="match status" value="1"/>
</dbReference>
<reference evidence="6 7" key="1">
    <citation type="submission" date="2019-12" db="EMBL/GenBank/DDBJ databases">
        <title>Complete Genome Sequence of a Quorum-Sensing Bacterium,Rhodobacteraceae bacterium C31, Isolated from a marine microalgae symbiotic bacteria.</title>
        <authorList>
            <person name="Zhang Y."/>
        </authorList>
    </citation>
    <scope>NUCLEOTIDE SEQUENCE [LARGE SCALE GENOMIC DNA]</scope>
    <source>
        <strain evidence="6 7">C31</strain>
    </source>
</reference>
<dbReference type="SUPFAM" id="SSF52540">
    <property type="entry name" value="P-loop containing nucleoside triphosphate hydrolases"/>
    <property type="match status" value="1"/>
</dbReference>
<accession>A0ABX7F698</accession>
<dbReference type="InterPro" id="IPR027417">
    <property type="entry name" value="P-loop_NTPase"/>
</dbReference>
<evidence type="ECO:0000313" key="7">
    <source>
        <dbReference type="Proteomes" id="UP000596387"/>
    </source>
</evidence>
<dbReference type="InterPro" id="IPR017871">
    <property type="entry name" value="ABC_transporter-like_CS"/>
</dbReference>
<evidence type="ECO:0000256" key="3">
    <source>
        <dbReference type="ARBA" id="ARBA00022741"/>
    </source>
</evidence>
<dbReference type="GO" id="GO:0005524">
    <property type="term" value="F:ATP binding"/>
    <property type="evidence" value="ECO:0007669"/>
    <property type="project" value="UniProtKB-KW"/>
</dbReference>
<protein>
    <submittedName>
        <fullName evidence="6">ATP-binding cassette domain-containing protein</fullName>
    </submittedName>
</protein>
<keyword evidence="3" id="KW-0547">Nucleotide-binding</keyword>
<dbReference type="InterPro" id="IPR003593">
    <property type="entry name" value="AAA+_ATPase"/>
</dbReference>
<dbReference type="Proteomes" id="UP000596387">
    <property type="component" value="Chromosome"/>
</dbReference>
<evidence type="ECO:0000256" key="4">
    <source>
        <dbReference type="ARBA" id="ARBA00022840"/>
    </source>
</evidence>
<dbReference type="PROSITE" id="PS00211">
    <property type="entry name" value="ABC_TRANSPORTER_1"/>
    <property type="match status" value="1"/>
</dbReference>
<name>A0ABX7F698_9RHOB</name>
<dbReference type="InterPro" id="IPR003439">
    <property type="entry name" value="ABC_transporter-like_ATP-bd"/>
</dbReference>
<proteinExistence type="inferred from homology"/>
<dbReference type="PROSITE" id="PS50893">
    <property type="entry name" value="ABC_TRANSPORTER_2"/>
    <property type="match status" value="1"/>
</dbReference>
<keyword evidence="4 6" id="KW-0067">ATP-binding</keyword>
<keyword evidence="2" id="KW-0813">Transport</keyword>
<dbReference type="PANTHER" id="PTHR42788:SF19">
    <property type="entry name" value="ALIPHATIC SULFONATES IMPORT ATP-BINDING PROTEIN SSUB 2"/>
    <property type="match status" value="1"/>
</dbReference>
<comment type="similarity">
    <text evidence="1">Belongs to the ABC transporter superfamily.</text>
</comment>